<dbReference type="GO" id="GO:0016757">
    <property type="term" value="F:glycosyltransferase activity"/>
    <property type="evidence" value="ECO:0007669"/>
    <property type="project" value="InterPro"/>
</dbReference>
<accession>C1MWS8</accession>
<reference evidence="3 4" key="1">
    <citation type="journal article" date="2009" name="Science">
        <title>Green evolution and dynamic adaptations revealed by genomes of the marine picoeukaryotes Micromonas.</title>
        <authorList>
            <person name="Worden A.Z."/>
            <person name="Lee J.H."/>
            <person name="Mock T."/>
            <person name="Rouze P."/>
            <person name="Simmons M.P."/>
            <person name="Aerts A.L."/>
            <person name="Allen A.E."/>
            <person name="Cuvelier M.L."/>
            <person name="Derelle E."/>
            <person name="Everett M.V."/>
            <person name="Foulon E."/>
            <person name="Grimwood J."/>
            <person name="Gundlach H."/>
            <person name="Henrissat B."/>
            <person name="Napoli C."/>
            <person name="McDonald S.M."/>
            <person name="Parker M.S."/>
            <person name="Rombauts S."/>
            <person name="Salamov A."/>
            <person name="Von Dassow P."/>
            <person name="Badger J.H."/>
            <person name="Coutinho P.M."/>
            <person name="Demir E."/>
            <person name="Dubchak I."/>
            <person name="Gentemann C."/>
            <person name="Eikrem W."/>
            <person name="Gready J.E."/>
            <person name="John U."/>
            <person name="Lanier W."/>
            <person name="Lindquist E.A."/>
            <person name="Lucas S."/>
            <person name="Mayer K.F."/>
            <person name="Moreau H."/>
            <person name="Not F."/>
            <person name="Otillar R."/>
            <person name="Panaud O."/>
            <person name="Pangilinan J."/>
            <person name="Paulsen I."/>
            <person name="Piegu B."/>
            <person name="Poliakov A."/>
            <person name="Robbens S."/>
            <person name="Schmutz J."/>
            <person name="Toulza E."/>
            <person name="Wyss T."/>
            <person name="Zelensky A."/>
            <person name="Zhou K."/>
            <person name="Armbrust E.V."/>
            <person name="Bhattacharya D."/>
            <person name="Goodenough U.W."/>
            <person name="Van de Peer Y."/>
            <person name="Grigoriev I.V."/>
        </authorList>
    </citation>
    <scope>NUCLEOTIDE SEQUENCE [LARGE SCALE GENOMIC DNA]</scope>
    <source>
        <strain evidence="3 4">CCMP1545</strain>
    </source>
</reference>
<evidence type="ECO:0000313" key="3">
    <source>
        <dbReference type="EMBL" id="EEH55632.1"/>
    </source>
</evidence>
<evidence type="ECO:0000313" key="4">
    <source>
        <dbReference type="Proteomes" id="UP000001876"/>
    </source>
</evidence>
<keyword evidence="4" id="KW-1185">Reference proteome</keyword>
<organism evidence="4">
    <name type="scientific">Micromonas pusilla (strain CCMP1545)</name>
    <name type="common">Picoplanktonic green alga</name>
    <dbReference type="NCBI Taxonomy" id="564608"/>
    <lineage>
        <taxon>Eukaryota</taxon>
        <taxon>Viridiplantae</taxon>
        <taxon>Chlorophyta</taxon>
        <taxon>Mamiellophyceae</taxon>
        <taxon>Mamiellales</taxon>
        <taxon>Mamiellaceae</taxon>
        <taxon>Micromonas</taxon>
    </lineage>
</organism>
<evidence type="ECO:0000259" key="2">
    <source>
        <dbReference type="Pfam" id="PF04577"/>
    </source>
</evidence>
<dbReference type="AlphaFoldDB" id="C1MWS8"/>
<dbReference type="KEGG" id="mpp:MICPUCDRAFT_59239"/>
<dbReference type="EMBL" id="GG663741">
    <property type="protein sequence ID" value="EEH55632.1"/>
    <property type="molecule type" value="Genomic_DNA"/>
</dbReference>
<feature type="region of interest" description="Disordered" evidence="1">
    <location>
        <begin position="562"/>
        <end position="596"/>
    </location>
</feature>
<feature type="domain" description="Glycosyltransferase 61 catalytic" evidence="2">
    <location>
        <begin position="243"/>
        <end position="453"/>
    </location>
</feature>
<dbReference type="GeneID" id="9685416"/>
<sequence>MTAPIDVTAPVRLRAVDDIHAEPDVTVVLDTLAYDEISRELPEIYVDGDGDDDGDGDTSIAWGAAHASLQRAHFLQNVLLARDPIASKLSVCSLRDACTSMDGCVWDDARFFLDRLDGPYRVLRDRGVVDVRVSSGDGDGDGEEATATATATFRPMDLCWATLAKTLRTALTAGSRGGGDEDEEGARRRTHFMSDARAFEAYGAFHEEIAAASSGCSATQNDVIVEAHDVLLDVSQAHSRSPYHLFAEYLPKLAACLPLLRERPEIKVLVPDCIFMREVIRNAERFFDGLDRARLVLKRDDVLYRARELLFASFTPNLHPSNVLVRDVLMPRLREFTLNLLDDRTATPTAPPARPHVVLIDRSDVRLRRGRDGEDLETRRRVANREEVLEALAAALSDTHDVKTWRKLGGGGGRDDDDDDDAAASSDRWSVFRGADAIVGVHGAGLANVLYAAAAANDEARHRRRRPTLIEIVPGASAYHTEYALLARACDARYAAYFVPKCTWGDDVTIRTPKRLAAVVRAALFPEEVERLVRGGNFEKAFDGLHGPFAARRSEFEDARPYEDRVVGRGGAARRRGGGGGGGGEPSSARQRRRRA</sequence>
<proteinExistence type="predicted"/>
<gene>
    <name evidence="3" type="ORF">MICPUCDRAFT_59239</name>
</gene>
<dbReference type="InterPro" id="IPR049625">
    <property type="entry name" value="Glyco_transf_61_cat"/>
</dbReference>
<dbReference type="RefSeq" id="XP_003059680.1">
    <property type="nucleotide sequence ID" value="XM_003059634.1"/>
</dbReference>
<protein>
    <submittedName>
        <fullName evidence="3">Predicted protein</fullName>
    </submittedName>
</protein>
<name>C1MWS8_MICPC</name>
<dbReference type="Pfam" id="PF04577">
    <property type="entry name" value="Glyco_transf_61"/>
    <property type="match status" value="1"/>
</dbReference>
<dbReference type="Proteomes" id="UP000001876">
    <property type="component" value="Unassembled WGS sequence"/>
</dbReference>
<evidence type="ECO:0000256" key="1">
    <source>
        <dbReference type="SAM" id="MobiDB-lite"/>
    </source>
</evidence>